<reference evidence="3" key="1">
    <citation type="submission" date="2017-10" db="EMBL/GenBank/DDBJ databases">
        <authorList>
            <person name="Toshchakov S.V."/>
            <person name="Goeva M.A."/>
        </authorList>
    </citation>
    <scope>NUCLEOTIDE SEQUENCE [LARGE SCALE GENOMIC DNA]</scope>
    <source>
        <strain evidence="3">JR1/69-1-13</strain>
    </source>
</reference>
<dbReference type="NCBIfam" id="TIGR01764">
    <property type="entry name" value="excise"/>
    <property type="match status" value="1"/>
</dbReference>
<organism evidence="2 3">
    <name type="scientific">Teichococcus aestuarii</name>
    <dbReference type="NCBI Taxonomy" id="568898"/>
    <lineage>
        <taxon>Bacteria</taxon>
        <taxon>Pseudomonadati</taxon>
        <taxon>Pseudomonadota</taxon>
        <taxon>Alphaproteobacteria</taxon>
        <taxon>Acetobacterales</taxon>
        <taxon>Roseomonadaceae</taxon>
        <taxon>Roseomonas</taxon>
    </lineage>
</organism>
<evidence type="ECO:0000313" key="3">
    <source>
        <dbReference type="Proteomes" id="UP000245048"/>
    </source>
</evidence>
<dbReference type="InterPro" id="IPR041657">
    <property type="entry name" value="HTH_17"/>
</dbReference>
<evidence type="ECO:0000313" key="2">
    <source>
        <dbReference type="EMBL" id="PWC26399.1"/>
    </source>
</evidence>
<dbReference type="InterPro" id="IPR010093">
    <property type="entry name" value="SinI_DNA-bd"/>
</dbReference>
<protein>
    <recommendedName>
        <fullName evidence="1">Helix-turn-helix domain-containing protein</fullName>
    </recommendedName>
</protein>
<evidence type="ECO:0000259" key="1">
    <source>
        <dbReference type="Pfam" id="PF12728"/>
    </source>
</evidence>
<sequence length="100" mass="11089">MLAAVLGIRRRLQAIGGKERIAPYPARSFPVPPETTVASQCALTLAQTAERLSIAYITAWRMVQRGDFPAVRVGRSWRIEPDALRSWLDAKRSARAEAAQ</sequence>
<accession>A0A2U1UXK4</accession>
<feature type="domain" description="Helix-turn-helix" evidence="1">
    <location>
        <begin position="43"/>
        <end position="91"/>
    </location>
</feature>
<dbReference type="GO" id="GO:0003677">
    <property type="term" value="F:DNA binding"/>
    <property type="evidence" value="ECO:0007669"/>
    <property type="project" value="InterPro"/>
</dbReference>
<name>A0A2U1UXK4_9PROT</name>
<gene>
    <name evidence="2" type="ORF">CR165_23480</name>
</gene>
<dbReference type="AlphaFoldDB" id="A0A2U1UXK4"/>
<keyword evidence="3" id="KW-1185">Reference proteome</keyword>
<dbReference type="Proteomes" id="UP000245048">
    <property type="component" value="Unassembled WGS sequence"/>
</dbReference>
<dbReference type="Pfam" id="PF12728">
    <property type="entry name" value="HTH_17"/>
    <property type="match status" value="1"/>
</dbReference>
<dbReference type="OrthoDB" id="9805928at2"/>
<proteinExistence type="predicted"/>
<dbReference type="EMBL" id="PDOA01000044">
    <property type="protein sequence ID" value="PWC26399.1"/>
    <property type="molecule type" value="Genomic_DNA"/>
</dbReference>
<comment type="caution">
    <text evidence="2">The sequence shown here is derived from an EMBL/GenBank/DDBJ whole genome shotgun (WGS) entry which is preliminary data.</text>
</comment>